<evidence type="ECO:0000259" key="1">
    <source>
        <dbReference type="Pfam" id="PF13229"/>
    </source>
</evidence>
<name>A0A0G4HXG8_9ALVE</name>
<dbReference type="EMBL" id="CDMZ01004259">
    <property type="protein sequence ID" value="CEM49206.1"/>
    <property type="molecule type" value="Genomic_DNA"/>
</dbReference>
<dbReference type="InterPro" id="IPR012334">
    <property type="entry name" value="Pectin_lyas_fold"/>
</dbReference>
<gene>
    <name evidence="2" type="ORF">Cvel_1496</name>
</gene>
<reference evidence="2" key="1">
    <citation type="submission" date="2014-11" db="EMBL/GenBank/DDBJ databases">
        <authorList>
            <person name="Otto D Thomas"/>
            <person name="Naeem Raeece"/>
        </authorList>
    </citation>
    <scope>NUCLEOTIDE SEQUENCE</scope>
</reference>
<feature type="domain" description="Right handed beta helix" evidence="1">
    <location>
        <begin position="6"/>
        <end position="137"/>
    </location>
</feature>
<dbReference type="InterPro" id="IPR006626">
    <property type="entry name" value="PbH1"/>
</dbReference>
<dbReference type="SMART" id="SM00710">
    <property type="entry name" value="PbH1"/>
    <property type="match status" value="5"/>
</dbReference>
<proteinExistence type="predicted"/>
<dbReference type="InterPro" id="IPR039448">
    <property type="entry name" value="Beta_helix"/>
</dbReference>
<dbReference type="Gene3D" id="2.160.20.10">
    <property type="entry name" value="Single-stranded right-handed beta-helix, Pectin lyase-like"/>
    <property type="match status" value="1"/>
</dbReference>
<protein>
    <recommendedName>
        <fullName evidence="1">Right handed beta helix domain-containing protein</fullName>
    </recommendedName>
</protein>
<dbReference type="SUPFAM" id="SSF51126">
    <property type="entry name" value="Pectin lyase-like"/>
    <property type="match status" value="1"/>
</dbReference>
<sequence>MEDCTVRGGVSAQQGAHVRGERVEVTGTQFNGVSVGTGASVELVGSRVHGNGRSGVSCNGGKGVHLLECEISNNGWGPDEKGVGVECCSGENRLVSCRVEGNRHGVGALGDSEANFKFRMEGCSVSSNRAFGILVRCRKKDAVVEILKNECKSNTAVGILVAEAFAGRGVIIEGNKCELNGGKGILVEMLLGKRDDTLFLKNNSDIDNDQLGEAEMFEIASEMGGTQLAVLTHPLSHM</sequence>
<dbReference type="AlphaFoldDB" id="A0A0G4HXG8"/>
<dbReference type="InterPro" id="IPR011050">
    <property type="entry name" value="Pectin_lyase_fold/virulence"/>
</dbReference>
<dbReference type="Pfam" id="PF13229">
    <property type="entry name" value="Beta_helix"/>
    <property type="match status" value="1"/>
</dbReference>
<organism evidence="2">
    <name type="scientific">Chromera velia CCMP2878</name>
    <dbReference type="NCBI Taxonomy" id="1169474"/>
    <lineage>
        <taxon>Eukaryota</taxon>
        <taxon>Sar</taxon>
        <taxon>Alveolata</taxon>
        <taxon>Colpodellida</taxon>
        <taxon>Chromeraceae</taxon>
        <taxon>Chromera</taxon>
    </lineage>
</organism>
<dbReference type="VEuPathDB" id="CryptoDB:Cvel_1496"/>
<evidence type="ECO:0000313" key="2">
    <source>
        <dbReference type="EMBL" id="CEM49206.1"/>
    </source>
</evidence>
<accession>A0A0G4HXG8</accession>